<dbReference type="AlphaFoldDB" id="A0A7J7T2C2"/>
<comment type="caution">
    <text evidence="1">The sequence shown here is derived from an EMBL/GenBank/DDBJ whole genome shotgun (WGS) entry which is preliminary data.</text>
</comment>
<keyword evidence="2" id="KW-1185">Reference proteome</keyword>
<name>A0A7J7T2C2_PIPKU</name>
<evidence type="ECO:0000313" key="2">
    <source>
        <dbReference type="Proteomes" id="UP000558488"/>
    </source>
</evidence>
<accession>A0A7J7T2C2</accession>
<organism evidence="1 2">
    <name type="scientific">Pipistrellus kuhlii</name>
    <name type="common">Kuhl's pipistrelle</name>
    <dbReference type="NCBI Taxonomy" id="59472"/>
    <lineage>
        <taxon>Eukaryota</taxon>
        <taxon>Metazoa</taxon>
        <taxon>Chordata</taxon>
        <taxon>Craniata</taxon>
        <taxon>Vertebrata</taxon>
        <taxon>Euteleostomi</taxon>
        <taxon>Mammalia</taxon>
        <taxon>Eutheria</taxon>
        <taxon>Laurasiatheria</taxon>
        <taxon>Chiroptera</taxon>
        <taxon>Yangochiroptera</taxon>
        <taxon>Vespertilionidae</taxon>
        <taxon>Pipistrellus</taxon>
    </lineage>
</organism>
<evidence type="ECO:0000313" key="1">
    <source>
        <dbReference type="EMBL" id="KAF6294613.1"/>
    </source>
</evidence>
<sequence length="149" mass="16194">MKNKLLHGPVCVPSHPQRTPVPTRARAARLSLKHPCIWMWRGKCQFSGLCLKASTSFHCARRQPTRGGSRPVTVASGNHSYLRSTSAATAFSPDCSHSAQNGLGVIRAAAEAAVECIPKEAETALWHEVGFQYLDNCVSRELVSSVILL</sequence>
<dbReference type="EMBL" id="JACAGB010000032">
    <property type="protein sequence ID" value="KAF6294613.1"/>
    <property type="molecule type" value="Genomic_DNA"/>
</dbReference>
<dbReference type="Proteomes" id="UP000558488">
    <property type="component" value="Unassembled WGS sequence"/>
</dbReference>
<proteinExistence type="predicted"/>
<gene>
    <name evidence="1" type="ORF">mPipKuh1_009716</name>
</gene>
<reference evidence="1 2" key="1">
    <citation type="journal article" date="2020" name="Nature">
        <title>Six reference-quality genomes reveal evolution of bat adaptations.</title>
        <authorList>
            <person name="Jebb D."/>
            <person name="Huang Z."/>
            <person name="Pippel M."/>
            <person name="Hughes G.M."/>
            <person name="Lavrichenko K."/>
            <person name="Devanna P."/>
            <person name="Winkler S."/>
            <person name="Jermiin L.S."/>
            <person name="Skirmuntt E.C."/>
            <person name="Katzourakis A."/>
            <person name="Burkitt-Gray L."/>
            <person name="Ray D.A."/>
            <person name="Sullivan K.A.M."/>
            <person name="Roscito J.G."/>
            <person name="Kirilenko B.M."/>
            <person name="Davalos L.M."/>
            <person name="Corthals A.P."/>
            <person name="Power M.L."/>
            <person name="Jones G."/>
            <person name="Ransome R.D."/>
            <person name="Dechmann D.K.N."/>
            <person name="Locatelli A.G."/>
            <person name="Puechmaille S.J."/>
            <person name="Fedrigo O."/>
            <person name="Jarvis E.D."/>
            <person name="Hiller M."/>
            <person name="Vernes S.C."/>
            <person name="Myers E.W."/>
            <person name="Teeling E.C."/>
        </authorList>
    </citation>
    <scope>NUCLEOTIDE SEQUENCE [LARGE SCALE GENOMIC DNA]</scope>
    <source>
        <strain evidence="1">MPipKuh1</strain>
        <tissue evidence="1">Flight muscle</tissue>
    </source>
</reference>
<protein>
    <submittedName>
        <fullName evidence="1">Uncharacterized protein</fullName>
    </submittedName>
</protein>